<keyword evidence="4" id="KW-0411">Iron-sulfur</keyword>
<feature type="domain" description="4Fe-4S" evidence="6">
    <location>
        <begin position="338"/>
        <end position="399"/>
    </location>
</feature>
<name>B5YCN2_DICT6</name>
<evidence type="ECO:0000259" key="6">
    <source>
        <dbReference type="PROSITE" id="PS51656"/>
    </source>
</evidence>
<dbReference type="eggNOG" id="COG4624">
    <property type="taxonomic scope" value="Bacteria"/>
</dbReference>
<dbReference type="Pfam" id="PF04060">
    <property type="entry name" value="FeS"/>
    <property type="match status" value="1"/>
</dbReference>
<dbReference type="STRING" id="309799.DICTH_0408"/>
<keyword evidence="1" id="KW-0004">4Fe-4S</keyword>
<reference evidence="7 8" key="1">
    <citation type="journal article" date="2014" name="Genome Announc.">
        <title>Complete Genome Sequence of the Extreme Thermophile Dictyoglomus thermophilum H-6-12.</title>
        <authorList>
            <person name="Coil D.A."/>
            <person name="Badger J.H."/>
            <person name="Forberger H.C."/>
            <person name="Riggs F."/>
            <person name="Madupu R."/>
            <person name="Fedorova N."/>
            <person name="Ward N."/>
            <person name="Robb F.T."/>
            <person name="Eisen J.A."/>
        </authorList>
    </citation>
    <scope>NUCLEOTIDE SEQUENCE [LARGE SCALE GENOMIC DNA]</scope>
    <source>
        <strain evidence="8">ATCC 35947 / DSM 3960 / H-6-12</strain>
    </source>
</reference>
<dbReference type="KEGG" id="dth:DICTH_0408"/>
<sequence>MILTQEISCQYCYKCLRNCPVKSIMFNRGKSYVIDDECILCGVCIEVCPQRARTYVRSTHLLDSFKGKPFLVSIAPSFFAHFDEPFKVITFLKNLGAVAVQETAVGADIVSHHYKKFIEGRKKTFITTACPVVFELAEKYYPEVIPYLAPFLSPMNVHAIFMKNYFGDFPVVYFGPCIAKKRDGEDYVDLAMTYEELSSYIERSNVNIEELEESFPTPPYPQRGRVYPVSGGINSTLEGSWENYLVVEGVENIIRVFENISSYGEGFVIEASSCFGGCINGPAIRKDIGILEKRRRILSYMEKLREVEGESIKPQLIDLDIKRNFSSQKKIIEIPEERIRKVLREMGKDNPKKELNCGACGYPTCRDKAIAVILGKAEKEMCITYLIDKVSSVSNAIIEEFPNIVIIYKNGKPIYLNPAGEDFFYNKEALLDFVIEEIDSGKNPLEISIDGDEYYFFVKTFNLPDDNGKVALLLDITNEKKREDELNKLKKESAEKIEELINRQMLLAQEIASLLGESIAETKSQFAQFRKVLEEDANL</sequence>
<organism evidence="7 8">
    <name type="scientific">Dictyoglomus thermophilum (strain ATCC 35947 / DSM 3960 / H-6-12)</name>
    <dbReference type="NCBI Taxonomy" id="309799"/>
    <lineage>
        <taxon>Bacteria</taxon>
        <taxon>Pseudomonadati</taxon>
        <taxon>Dictyoglomota</taxon>
        <taxon>Dictyoglomia</taxon>
        <taxon>Dictyoglomales</taxon>
        <taxon>Dictyoglomaceae</taxon>
        <taxon>Dictyoglomus</taxon>
    </lineage>
</organism>
<evidence type="ECO:0000256" key="1">
    <source>
        <dbReference type="ARBA" id="ARBA00022485"/>
    </source>
</evidence>
<keyword evidence="3" id="KW-0408">Iron</keyword>
<dbReference type="EMBL" id="CP001146">
    <property type="protein sequence ID" value="ACI19285.1"/>
    <property type="molecule type" value="Genomic_DNA"/>
</dbReference>
<dbReference type="GO" id="GO:0046872">
    <property type="term" value="F:metal ion binding"/>
    <property type="evidence" value="ECO:0007669"/>
    <property type="project" value="UniProtKB-KW"/>
</dbReference>
<dbReference type="InterPro" id="IPR017896">
    <property type="entry name" value="4Fe4S_Fe-S-bd"/>
</dbReference>
<dbReference type="FunFam" id="1.10.15.40:FF:000002">
    <property type="entry name" value="Periplasmic [Fe] hydrogenase"/>
    <property type="match status" value="1"/>
</dbReference>
<dbReference type="Proteomes" id="UP000001733">
    <property type="component" value="Chromosome"/>
</dbReference>
<dbReference type="InterPro" id="IPR004108">
    <property type="entry name" value="Fe_hydrogenase_lsu_C"/>
</dbReference>
<dbReference type="Pfam" id="PF13237">
    <property type="entry name" value="Fer4_10"/>
    <property type="match status" value="1"/>
</dbReference>
<dbReference type="PROSITE" id="PS00198">
    <property type="entry name" value="4FE4S_FER_1"/>
    <property type="match status" value="1"/>
</dbReference>
<dbReference type="SUPFAM" id="SSF53920">
    <property type="entry name" value="Fe-only hydrogenase"/>
    <property type="match status" value="1"/>
</dbReference>
<accession>B5YCN2</accession>
<dbReference type="GO" id="GO:0051539">
    <property type="term" value="F:4 iron, 4 sulfur cluster binding"/>
    <property type="evidence" value="ECO:0007669"/>
    <property type="project" value="UniProtKB-KW"/>
</dbReference>
<dbReference type="eggNOG" id="COG1145">
    <property type="taxonomic scope" value="Bacteria"/>
</dbReference>
<dbReference type="Gene3D" id="3.30.70.20">
    <property type="match status" value="1"/>
</dbReference>
<keyword evidence="2" id="KW-0479">Metal-binding</keyword>
<evidence type="ECO:0000313" key="8">
    <source>
        <dbReference type="Proteomes" id="UP000001733"/>
    </source>
</evidence>
<evidence type="ECO:0000256" key="2">
    <source>
        <dbReference type="ARBA" id="ARBA00022723"/>
    </source>
</evidence>
<proteinExistence type="predicted"/>
<evidence type="ECO:0000259" key="5">
    <source>
        <dbReference type="PROSITE" id="PS51379"/>
    </source>
</evidence>
<dbReference type="InterPro" id="IPR009016">
    <property type="entry name" value="Fe_hydrogenase"/>
</dbReference>
<dbReference type="AlphaFoldDB" id="B5YCN2"/>
<dbReference type="HOGENOM" id="CLU_027268_0_0_0"/>
<dbReference type="InterPro" id="IPR017900">
    <property type="entry name" value="4Fe4S_Fe_S_CS"/>
</dbReference>
<dbReference type="PANTHER" id="PTHR24960:SF79">
    <property type="entry name" value="PHOTOSYSTEM I IRON-SULFUR CENTER"/>
    <property type="match status" value="1"/>
</dbReference>
<evidence type="ECO:0000313" key="7">
    <source>
        <dbReference type="EMBL" id="ACI19285.1"/>
    </source>
</evidence>
<keyword evidence="8" id="KW-1185">Reference proteome</keyword>
<dbReference type="FunFam" id="3.30.70.20:FF:000051">
    <property type="entry name" value="Periplasmic [Fe] hydrogenase"/>
    <property type="match status" value="1"/>
</dbReference>
<dbReference type="PROSITE" id="PS51379">
    <property type="entry name" value="4FE4S_FER_2"/>
    <property type="match status" value="1"/>
</dbReference>
<evidence type="ECO:0000256" key="4">
    <source>
        <dbReference type="ARBA" id="ARBA00023014"/>
    </source>
</evidence>
<dbReference type="PANTHER" id="PTHR24960">
    <property type="entry name" value="PHOTOSYSTEM I IRON-SULFUR CENTER-RELATED"/>
    <property type="match status" value="1"/>
</dbReference>
<dbReference type="PaxDb" id="309799-DICTH_0408"/>
<dbReference type="Pfam" id="PF02906">
    <property type="entry name" value="Fe_hyd_lg_C"/>
    <property type="match status" value="1"/>
</dbReference>
<dbReference type="InterPro" id="IPR007202">
    <property type="entry name" value="4Fe-4S_dom"/>
</dbReference>
<gene>
    <name evidence="7" type="ordered locus">DICTH_0408</name>
</gene>
<evidence type="ECO:0000256" key="3">
    <source>
        <dbReference type="ARBA" id="ARBA00023004"/>
    </source>
</evidence>
<feature type="domain" description="4Fe-4S ferredoxin-type" evidence="5">
    <location>
        <begin position="29"/>
        <end position="58"/>
    </location>
</feature>
<dbReference type="Gene3D" id="1.10.15.40">
    <property type="entry name" value="Electron transport complex subunit B, putative Fe-S cluster"/>
    <property type="match status" value="1"/>
</dbReference>
<protein>
    <submittedName>
        <fullName evidence="7">Ferredoxin 2</fullName>
    </submittedName>
</protein>
<dbReference type="SUPFAM" id="SSF54862">
    <property type="entry name" value="4Fe-4S ferredoxins"/>
    <property type="match status" value="1"/>
</dbReference>
<dbReference type="PROSITE" id="PS51656">
    <property type="entry name" value="4FE4S"/>
    <property type="match status" value="1"/>
</dbReference>
<dbReference type="Gene3D" id="3.40.950.10">
    <property type="entry name" value="Fe-only Hydrogenase (Larger Subunit), Chain L, domain 3"/>
    <property type="match status" value="1"/>
</dbReference>
<dbReference type="InterPro" id="IPR050157">
    <property type="entry name" value="PSI_iron-sulfur_center"/>
</dbReference>